<feature type="region of interest" description="Disordered" evidence="1">
    <location>
        <begin position="358"/>
        <end position="419"/>
    </location>
</feature>
<keyword evidence="2" id="KW-0812">Transmembrane</keyword>
<feature type="transmembrane region" description="Helical" evidence="2">
    <location>
        <begin position="151"/>
        <end position="175"/>
    </location>
</feature>
<name>A0A0D2CTH6_9EURO</name>
<feature type="compositionally biased region" description="Low complexity" evidence="1">
    <location>
        <begin position="85"/>
        <end position="97"/>
    </location>
</feature>
<dbReference type="RefSeq" id="XP_016254669.1">
    <property type="nucleotide sequence ID" value="XM_016387741.1"/>
</dbReference>
<keyword evidence="4" id="KW-1185">Reference proteome</keyword>
<feature type="region of interest" description="Disordered" evidence="1">
    <location>
        <begin position="1"/>
        <end position="97"/>
    </location>
</feature>
<dbReference type="OrthoDB" id="4161239at2759"/>
<dbReference type="AlphaFoldDB" id="A0A0D2CTH6"/>
<proteinExistence type="predicted"/>
<feature type="region of interest" description="Disordered" evidence="1">
    <location>
        <begin position="299"/>
        <end position="341"/>
    </location>
</feature>
<evidence type="ECO:0000256" key="1">
    <source>
        <dbReference type="SAM" id="MobiDB-lite"/>
    </source>
</evidence>
<feature type="compositionally biased region" description="Acidic residues" evidence="1">
    <location>
        <begin position="40"/>
        <end position="62"/>
    </location>
</feature>
<dbReference type="GeneID" id="27340425"/>
<feature type="compositionally biased region" description="Pro residues" evidence="1">
    <location>
        <begin position="64"/>
        <end position="74"/>
    </location>
</feature>
<gene>
    <name evidence="3" type="ORF">PV07_01231</name>
</gene>
<dbReference type="VEuPathDB" id="FungiDB:PV07_01231"/>
<keyword evidence="2" id="KW-1133">Transmembrane helix</keyword>
<accession>A0A0D2CTH6</accession>
<keyword evidence="2" id="KW-0472">Membrane</keyword>
<evidence type="ECO:0008006" key="5">
    <source>
        <dbReference type="Google" id="ProtNLM"/>
    </source>
</evidence>
<evidence type="ECO:0000313" key="3">
    <source>
        <dbReference type="EMBL" id="KIW34453.1"/>
    </source>
</evidence>
<evidence type="ECO:0000313" key="4">
    <source>
        <dbReference type="Proteomes" id="UP000054466"/>
    </source>
</evidence>
<organism evidence="3 4">
    <name type="scientific">Cladophialophora immunda</name>
    <dbReference type="NCBI Taxonomy" id="569365"/>
    <lineage>
        <taxon>Eukaryota</taxon>
        <taxon>Fungi</taxon>
        <taxon>Dikarya</taxon>
        <taxon>Ascomycota</taxon>
        <taxon>Pezizomycotina</taxon>
        <taxon>Eurotiomycetes</taxon>
        <taxon>Chaetothyriomycetidae</taxon>
        <taxon>Chaetothyriales</taxon>
        <taxon>Herpotrichiellaceae</taxon>
        <taxon>Cladophialophora</taxon>
    </lineage>
</organism>
<reference evidence="3 4" key="1">
    <citation type="submission" date="2015-01" db="EMBL/GenBank/DDBJ databases">
        <title>The Genome Sequence of Cladophialophora immunda CBS83496.</title>
        <authorList>
            <consortium name="The Broad Institute Genomics Platform"/>
            <person name="Cuomo C."/>
            <person name="de Hoog S."/>
            <person name="Gorbushina A."/>
            <person name="Stielow B."/>
            <person name="Teixiera M."/>
            <person name="Abouelleil A."/>
            <person name="Chapman S.B."/>
            <person name="Priest M."/>
            <person name="Young S.K."/>
            <person name="Wortman J."/>
            <person name="Nusbaum C."/>
            <person name="Birren B."/>
        </authorList>
    </citation>
    <scope>NUCLEOTIDE SEQUENCE [LARGE SCALE GENOMIC DNA]</scope>
    <source>
        <strain evidence="3 4">CBS 83496</strain>
    </source>
</reference>
<dbReference type="EMBL" id="KN847040">
    <property type="protein sequence ID" value="KIW34453.1"/>
    <property type="molecule type" value="Genomic_DNA"/>
</dbReference>
<dbReference type="HOGENOM" id="CLU_571120_0_0_1"/>
<protein>
    <recommendedName>
        <fullName evidence="5">Mid2 domain-containing protein</fullName>
    </recommendedName>
</protein>
<evidence type="ECO:0000256" key="2">
    <source>
        <dbReference type="SAM" id="Phobius"/>
    </source>
</evidence>
<sequence length="419" mass="44773">MEIKRRMIDHSKRWSKVRRQLSEETASTPPPLAATSSSPVEEEESDSEDEDDSGESEDEEELPAPQPTEVPPQEPTQSRTLSRLASATSSVQASASQTGIVKMSMTGITSPTATLDTAVNSASSKPTTASASAAVPLTGVQSESSSSLSTMSIAAISVGSIIGASACLIAVLYFFRMFCCRRRRQKQTSQMGDGHGVGDQIRITDHASPLAMAVAQVHVPLPAPIDPKRFSVQSSSTTGNSATQIPSYNQAMAYDPLFHPIIPGNEVSQDEKPVHLFREQVDPFIESARTSQFTSVEVPVLEPSRQRHPPPRPQFSPALPAHPQSHNFSPPPVSLTAPEPPHVHLLFPAQSDIYADQTTASSPAISSIRHGSQPGAPPSTISSIRSIFVPQNRESITPSESASNLPYDRWGGAGEEKGG</sequence>
<feature type="compositionally biased region" description="Basic and acidic residues" evidence="1">
    <location>
        <begin position="1"/>
        <end position="12"/>
    </location>
</feature>
<dbReference type="Proteomes" id="UP000054466">
    <property type="component" value="Unassembled WGS sequence"/>
</dbReference>
<feature type="compositionally biased region" description="Polar residues" evidence="1">
    <location>
        <begin position="392"/>
        <end position="404"/>
    </location>
</feature>